<keyword evidence="2" id="KW-0732">Signal</keyword>
<accession>A0A6B8RSC0</accession>
<dbReference type="SUPFAM" id="SSF53850">
    <property type="entry name" value="Periplasmic binding protein-like II"/>
    <property type="match status" value="1"/>
</dbReference>
<reference evidence="4" key="1">
    <citation type="submission" date="2018-11" db="EMBL/GenBank/DDBJ databases">
        <title>Complete genome sequence of Paenibacillus sp. ML311-T8.</title>
        <authorList>
            <person name="Nam Y.-D."/>
            <person name="Kang J."/>
            <person name="Chung W.-H."/>
            <person name="Park Y.S."/>
        </authorList>
    </citation>
    <scope>NUCLEOTIDE SEQUENCE [LARGE SCALE GENOMIC DNA]</scope>
    <source>
        <strain evidence="4">ML311-T8</strain>
    </source>
</reference>
<sequence length="450" mass="49702">MKIKKMVVIIIILLIAFTSSACNKVKEATEPVEIHFLVDVPKSLVPLGPDATFYTDAVENFHTINPLITVILDYLPESIIKRTEQGTFFSFLPDDTEKLLESKESPDILGISLADLSVIDKKGLLFDLLKISGSEKIDINKQILGLATRDGKLLTIPFAAHSSAILFNKELFDAANTPYPQGNWTWEQFREISKVVNPTKGPLLNYTIDTLDLLLGSLEKGLLSPDKTTSVGYLDSPEAVRTIQWLNAYYHDSGQITPINGGIFPQFDGHQIGMILGGMGTTFSTFMGDNASKLGVAPLPHFADGKRANPTSFIGFGISQNSKHPQEAWEFIKYLTLSKNADSIKFAGRTLATSKLMAEAVGQNSDPVKSVYVGELSYATISTDYSFFKTWNEDKDLTEQFEKLLTTKDEDIPAKLHELALKIDQALKKANSVSDDQQTNNTNIPVKDDK</sequence>
<dbReference type="PROSITE" id="PS51257">
    <property type="entry name" value="PROKAR_LIPOPROTEIN"/>
    <property type="match status" value="1"/>
</dbReference>
<dbReference type="AlphaFoldDB" id="A0A6B8RSC0"/>
<dbReference type="PANTHER" id="PTHR43649:SF12">
    <property type="entry name" value="DIACETYLCHITOBIOSE BINDING PROTEIN DASA"/>
    <property type="match status" value="1"/>
</dbReference>
<proteinExistence type="predicted"/>
<dbReference type="KEGG" id="ppsc:EHS13_32955"/>
<dbReference type="EMBL" id="CP034235">
    <property type="protein sequence ID" value="QGQ99331.1"/>
    <property type="molecule type" value="Genomic_DNA"/>
</dbReference>
<protein>
    <submittedName>
        <fullName evidence="3">Extracellular solute-binding protein</fullName>
    </submittedName>
</protein>
<dbReference type="Proteomes" id="UP000426246">
    <property type="component" value="Chromosome"/>
</dbReference>
<keyword evidence="4" id="KW-1185">Reference proteome</keyword>
<evidence type="ECO:0000256" key="1">
    <source>
        <dbReference type="SAM" id="MobiDB-lite"/>
    </source>
</evidence>
<name>A0A6B8RSC0_9BACL</name>
<feature type="chain" id="PRO_5039590981" evidence="2">
    <location>
        <begin position="22"/>
        <end position="450"/>
    </location>
</feature>
<dbReference type="InterPro" id="IPR050490">
    <property type="entry name" value="Bact_solute-bd_prot1"/>
</dbReference>
<evidence type="ECO:0000313" key="4">
    <source>
        <dbReference type="Proteomes" id="UP000426246"/>
    </source>
</evidence>
<feature type="compositionally biased region" description="Polar residues" evidence="1">
    <location>
        <begin position="431"/>
        <end position="444"/>
    </location>
</feature>
<evidence type="ECO:0000313" key="3">
    <source>
        <dbReference type="EMBL" id="QGQ99331.1"/>
    </source>
</evidence>
<gene>
    <name evidence="3" type="ORF">EHS13_32955</name>
</gene>
<feature type="signal peptide" evidence="2">
    <location>
        <begin position="1"/>
        <end position="21"/>
    </location>
</feature>
<organism evidence="3 4">
    <name type="scientific">Paenibacillus psychroresistens</name>
    <dbReference type="NCBI Taxonomy" id="1778678"/>
    <lineage>
        <taxon>Bacteria</taxon>
        <taxon>Bacillati</taxon>
        <taxon>Bacillota</taxon>
        <taxon>Bacilli</taxon>
        <taxon>Bacillales</taxon>
        <taxon>Paenibacillaceae</taxon>
        <taxon>Paenibacillus</taxon>
    </lineage>
</organism>
<dbReference type="Gene3D" id="3.40.190.10">
    <property type="entry name" value="Periplasmic binding protein-like II"/>
    <property type="match status" value="1"/>
</dbReference>
<evidence type="ECO:0000256" key="2">
    <source>
        <dbReference type="SAM" id="SignalP"/>
    </source>
</evidence>
<dbReference type="InterPro" id="IPR006059">
    <property type="entry name" value="SBP"/>
</dbReference>
<feature type="region of interest" description="Disordered" evidence="1">
    <location>
        <begin position="429"/>
        <end position="450"/>
    </location>
</feature>
<dbReference type="OrthoDB" id="9782846at2"/>
<dbReference type="RefSeq" id="WP_155704475.1">
    <property type="nucleotide sequence ID" value="NZ_CP034235.1"/>
</dbReference>
<dbReference type="Pfam" id="PF13416">
    <property type="entry name" value="SBP_bac_8"/>
    <property type="match status" value="1"/>
</dbReference>
<dbReference type="PANTHER" id="PTHR43649">
    <property type="entry name" value="ARABINOSE-BINDING PROTEIN-RELATED"/>
    <property type="match status" value="1"/>
</dbReference>